<organism evidence="1 2">
    <name type="scientific">Ilyodon furcidens</name>
    <name type="common">goldbreast splitfin</name>
    <dbReference type="NCBI Taxonomy" id="33524"/>
    <lineage>
        <taxon>Eukaryota</taxon>
        <taxon>Metazoa</taxon>
        <taxon>Chordata</taxon>
        <taxon>Craniata</taxon>
        <taxon>Vertebrata</taxon>
        <taxon>Euteleostomi</taxon>
        <taxon>Actinopterygii</taxon>
        <taxon>Neopterygii</taxon>
        <taxon>Teleostei</taxon>
        <taxon>Neoteleostei</taxon>
        <taxon>Acanthomorphata</taxon>
        <taxon>Ovalentaria</taxon>
        <taxon>Atherinomorphae</taxon>
        <taxon>Cyprinodontiformes</taxon>
        <taxon>Goodeidae</taxon>
        <taxon>Ilyodon</taxon>
    </lineage>
</organism>
<evidence type="ECO:0000313" key="1">
    <source>
        <dbReference type="EMBL" id="MEQ2244164.1"/>
    </source>
</evidence>
<comment type="caution">
    <text evidence="1">The sequence shown here is derived from an EMBL/GenBank/DDBJ whole genome shotgun (WGS) entry which is preliminary data.</text>
</comment>
<keyword evidence="2" id="KW-1185">Reference proteome</keyword>
<name>A0ABV0UGZ4_9TELE</name>
<evidence type="ECO:0000313" key="2">
    <source>
        <dbReference type="Proteomes" id="UP001482620"/>
    </source>
</evidence>
<sequence>MKDLNLSKTFMIQCLIAEILKAKLRKLHSPPVFGAPSSPSAALFVFPKVPSILSDCTCKHTLPQREGCAVKLVSGQTDADLHSYTDSRAECQYHVPWVICGTVLHKRIHLFRVCVCVRPICSGPWVLVFCLFGC</sequence>
<dbReference type="EMBL" id="JAHRIQ010070722">
    <property type="protein sequence ID" value="MEQ2244164.1"/>
    <property type="molecule type" value="Genomic_DNA"/>
</dbReference>
<proteinExistence type="predicted"/>
<dbReference type="Proteomes" id="UP001482620">
    <property type="component" value="Unassembled WGS sequence"/>
</dbReference>
<gene>
    <name evidence="1" type="ORF">ILYODFUR_014383</name>
</gene>
<protein>
    <submittedName>
        <fullName evidence="1">Uncharacterized protein</fullName>
    </submittedName>
</protein>
<reference evidence="1 2" key="1">
    <citation type="submission" date="2021-06" db="EMBL/GenBank/DDBJ databases">
        <authorList>
            <person name="Palmer J.M."/>
        </authorList>
    </citation>
    <scope>NUCLEOTIDE SEQUENCE [LARGE SCALE GENOMIC DNA]</scope>
    <source>
        <strain evidence="2">if_2019</strain>
        <tissue evidence="1">Muscle</tissue>
    </source>
</reference>
<accession>A0ABV0UGZ4</accession>